<protein>
    <submittedName>
        <fullName evidence="2">Aminoglycoside phosphotransferase</fullName>
    </submittedName>
</protein>
<sequence length="291" mass="31402">MIDITADLVRTLVSDQFHEWSGLPVEPVARQGWDNRTFRLGDRLTVRLPSAEGYVAAVEKENRCLPILAAHLPLPVPAPVAAGKPAAGYPFPWSVRRWLPGDTVEAATGLDGSELARDLGGFLTALRRVPADQGPAAGRHSFFRGCHPSAYSDQVQHALDRLKGVVDVAACESVWASALISAWPHPPVWFHGDVAAGNLLTTGGRLSAVIDFGTCGVGDPACDLVMAWTHFTSDERKIFRAAAGLPDDAWRRARGWALWKALVTMAALSSPDPDAFQARVLPHVLDDPVIE</sequence>
<dbReference type="AlphaFoldDB" id="A0A917VDP6"/>
<evidence type="ECO:0000259" key="1">
    <source>
        <dbReference type="Pfam" id="PF01636"/>
    </source>
</evidence>
<dbReference type="CDD" id="cd05155">
    <property type="entry name" value="APH_ChoK_like_1"/>
    <property type="match status" value="1"/>
</dbReference>
<reference evidence="2" key="2">
    <citation type="submission" date="2020-09" db="EMBL/GenBank/DDBJ databases">
        <authorList>
            <person name="Sun Q."/>
            <person name="Ohkuma M."/>
        </authorList>
    </citation>
    <scope>NUCLEOTIDE SEQUENCE</scope>
    <source>
        <strain evidence="2">JCM 13064</strain>
    </source>
</reference>
<gene>
    <name evidence="2" type="ORF">GCM10007964_04220</name>
</gene>
<dbReference type="Gene3D" id="3.90.1200.10">
    <property type="match status" value="1"/>
</dbReference>
<keyword evidence="3" id="KW-1185">Reference proteome</keyword>
<dbReference type="EMBL" id="BMNT01000002">
    <property type="protein sequence ID" value="GGK64351.1"/>
    <property type="molecule type" value="Genomic_DNA"/>
</dbReference>
<dbReference type="PANTHER" id="PTHR21310">
    <property type="entry name" value="AMINOGLYCOSIDE PHOSPHOTRANSFERASE-RELATED-RELATED"/>
    <property type="match status" value="1"/>
</dbReference>
<dbReference type="InterPro" id="IPR051678">
    <property type="entry name" value="AGP_Transferase"/>
</dbReference>
<dbReference type="PANTHER" id="PTHR21310:SF42">
    <property type="entry name" value="BIFUNCTIONAL AAC_APH"/>
    <property type="match status" value="1"/>
</dbReference>
<evidence type="ECO:0000313" key="3">
    <source>
        <dbReference type="Proteomes" id="UP000645217"/>
    </source>
</evidence>
<comment type="caution">
    <text evidence="2">The sequence shown here is derived from an EMBL/GenBank/DDBJ whole genome shotgun (WGS) entry which is preliminary data.</text>
</comment>
<feature type="domain" description="Aminoglycoside phosphotransferase" evidence="1">
    <location>
        <begin position="30"/>
        <end position="256"/>
    </location>
</feature>
<proteinExistence type="predicted"/>
<dbReference type="InterPro" id="IPR011009">
    <property type="entry name" value="Kinase-like_dom_sf"/>
</dbReference>
<dbReference type="Pfam" id="PF01636">
    <property type="entry name" value="APH"/>
    <property type="match status" value="1"/>
</dbReference>
<dbReference type="SUPFAM" id="SSF56112">
    <property type="entry name" value="Protein kinase-like (PK-like)"/>
    <property type="match status" value="1"/>
</dbReference>
<accession>A0A917VDP6</accession>
<dbReference type="Gene3D" id="3.30.200.20">
    <property type="entry name" value="Phosphorylase Kinase, domain 1"/>
    <property type="match status" value="1"/>
</dbReference>
<dbReference type="RefSeq" id="WP_189161208.1">
    <property type="nucleotide sequence ID" value="NZ_BMNT01000002.1"/>
</dbReference>
<dbReference type="Proteomes" id="UP000645217">
    <property type="component" value="Unassembled WGS sequence"/>
</dbReference>
<reference evidence="2" key="1">
    <citation type="journal article" date="2014" name="Int. J. Syst. Evol. Microbiol.">
        <title>Complete genome sequence of Corynebacterium casei LMG S-19264T (=DSM 44701T), isolated from a smear-ripened cheese.</title>
        <authorList>
            <consortium name="US DOE Joint Genome Institute (JGI-PGF)"/>
            <person name="Walter F."/>
            <person name="Albersmeier A."/>
            <person name="Kalinowski J."/>
            <person name="Ruckert C."/>
        </authorList>
    </citation>
    <scope>NUCLEOTIDE SEQUENCE</scope>
    <source>
        <strain evidence="2">JCM 13064</strain>
    </source>
</reference>
<name>A0A917VDP6_9ACTN</name>
<organism evidence="2 3">
    <name type="scientific">Sphaerisporangium melleum</name>
    <dbReference type="NCBI Taxonomy" id="321316"/>
    <lineage>
        <taxon>Bacteria</taxon>
        <taxon>Bacillati</taxon>
        <taxon>Actinomycetota</taxon>
        <taxon>Actinomycetes</taxon>
        <taxon>Streptosporangiales</taxon>
        <taxon>Streptosporangiaceae</taxon>
        <taxon>Sphaerisporangium</taxon>
    </lineage>
</organism>
<evidence type="ECO:0000313" key="2">
    <source>
        <dbReference type="EMBL" id="GGK64351.1"/>
    </source>
</evidence>
<dbReference type="InterPro" id="IPR002575">
    <property type="entry name" value="Aminoglycoside_PTrfase"/>
</dbReference>